<dbReference type="AlphaFoldDB" id="A0A2D0NBZ4"/>
<accession>A0A2D0NBZ4</accession>
<evidence type="ECO:0000313" key="3">
    <source>
        <dbReference type="Proteomes" id="UP000223913"/>
    </source>
</evidence>
<feature type="transmembrane region" description="Helical" evidence="1">
    <location>
        <begin position="201"/>
        <end position="227"/>
    </location>
</feature>
<feature type="transmembrane region" description="Helical" evidence="1">
    <location>
        <begin position="392"/>
        <end position="411"/>
    </location>
</feature>
<feature type="transmembrane region" description="Helical" evidence="1">
    <location>
        <begin position="62"/>
        <end position="81"/>
    </location>
</feature>
<feature type="transmembrane region" description="Helical" evidence="1">
    <location>
        <begin position="269"/>
        <end position="290"/>
    </location>
</feature>
<dbReference type="EMBL" id="PDUD01000019">
    <property type="protein sequence ID" value="PHN06024.1"/>
    <property type="molecule type" value="Genomic_DNA"/>
</dbReference>
<keyword evidence="1" id="KW-0472">Membrane</keyword>
<gene>
    <name evidence="2" type="ORF">CRP01_13725</name>
</gene>
<feature type="transmembrane region" description="Helical" evidence="1">
    <location>
        <begin position="233"/>
        <end position="257"/>
    </location>
</feature>
<evidence type="ECO:0000313" key="2">
    <source>
        <dbReference type="EMBL" id="PHN06024.1"/>
    </source>
</evidence>
<keyword evidence="1" id="KW-1133">Transmembrane helix</keyword>
<dbReference type="RefSeq" id="WP_099150617.1">
    <property type="nucleotide sequence ID" value="NZ_PDUD01000019.1"/>
</dbReference>
<proteinExistence type="predicted"/>
<comment type="caution">
    <text evidence="2">The sequence shown here is derived from an EMBL/GenBank/DDBJ whole genome shotgun (WGS) entry which is preliminary data.</text>
</comment>
<keyword evidence="1" id="KW-0812">Transmembrane</keyword>
<keyword evidence="3" id="KW-1185">Reference proteome</keyword>
<dbReference type="OrthoDB" id="1491846at2"/>
<name>A0A2D0NBZ4_FLAN2</name>
<evidence type="ECO:0008006" key="4">
    <source>
        <dbReference type="Google" id="ProtNLM"/>
    </source>
</evidence>
<dbReference type="Proteomes" id="UP000223913">
    <property type="component" value="Unassembled WGS sequence"/>
</dbReference>
<dbReference type="Pfam" id="PF26314">
    <property type="entry name" value="MptA_B_family"/>
    <property type="match status" value="1"/>
</dbReference>
<organism evidence="2 3">
    <name type="scientific">Flavilitoribacter nigricans (strain ATCC 23147 / DSM 23189 / NBRC 102662 / NCIMB 1420 / SS-2)</name>
    <name type="common">Lewinella nigricans</name>
    <dbReference type="NCBI Taxonomy" id="1122177"/>
    <lineage>
        <taxon>Bacteria</taxon>
        <taxon>Pseudomonadati</taxon>
        <taxon>Bacteroidota</taxon>
        <taxon>Saprospiria</taxon>
        <taxon>Saprospirales</taxon>
        <taxon>Lewinellaceae</taxon>
        <taxon>Flavilitoribacter</taxon>
    </lineage>
</organism>
<evidence type="ECO:0000256" key="1">
    <source>
        <dbReference type="SAM" id="Phobius"/>
    </source>
</evidence>
<feature type="transmembrane region" description="Helical" evidence="1">
    <location>
        <begin position="418"/>
        <end position="437"/>
    </location>
</feature>
<protein>
    <recommendedName>
        <fullName evidence="4">DUF2029 domain-containing protein</fullName>
    </recommendedName>
</protein>
<feature type="transmembrane region" description="Helical" evidence="1">
    <location>
        <begin position="158"/>
        <end position="180"/>
    </location>
</feature>
<sequence length="451" mass="51227">MDKGPSIFPRSPAMWLSAVLFLAGIVFLGFVPGQSDFGWILAGYIPAFVAYALMLRQSDRAPLPFLLGLAVLARLILFFSFPNLSDDVYRFIWDGRLLIQGYNPFDHLPAYYMEAGQEVPGLTAALFRELNSPEYFTIYPPVAQATFALACWLFPTSIIGSALVMKLFLLACELGTLWLLPRLLRTFGLPAGRALIYALNPLVVVEIMGNLHYEGAMIFFLLLGIYWLQKDRIYAAAVAIALSIAAKLLPLLFLPFLIRRLGWPKSFRFFAVLGGTLLLLFAPLLSGVFLENFGNSLDLYFRKFEFNASVYYVLRWLGYLQKGYNQIAQIGPMLALGTFIGITAMAFRNRSSDWRSFPPLALFAISLYLFFTTTVHPWYVAMPVALCLFTNWRFPVVWSGLILLTYINYSYPEYRENLWIVALEYSLVFAFLIWEFLKRRAPSTTGKEPKS</sequence>
<feature type="transmembrane region" description="Helical" evidence="1">
    <location>
        <begin position="359"/>
        <end position="380"/>
    </location>
</feature>
<feature type="transmembrane region" description="Helical" evidence="1">
    <location>
        <begin position="12"/>
        <end position="31"/>
    </location>
</feature>
<feature type="transmembrane region" description="Helical" evidence="1">
    <location>
        <begin position="327"/>
        <end position="347"/>
    </location>
</feature>
<reference evidence="2 3" key="1">
    <citation type="submission" date="2017-10" db="EMBL/GenBank/DDBJ databases">
        <title>The draft genome sequence of Lewinella nigricans NBRC 102662.</title>
        <authorList>
            <person name="Wang K."/>
        </authorList>
    </citation>
    <scope>NUCLEOTIDE SEQUENCE [LARGE SCALE GENOMIC DNA]</scope>
    <source>
        <strain evidence="2 3">NBRC 102662</strain>
    </source>
</reference>
<feature type="transmembrane region" description="Helical" evidence="1">
    <location>
        <begin position="37"/>
        <end position="55"/>
    </location>
</feature>